<evidence type="ECO:0000256" key="1">
    <source>
        <dbReference type="SAM" id="MobiDB-lite"/>
    </source>
</evidence>
<keyword evidence="3" id="KW-1185">Reference proteome</keyword>
<comment type="caution">
    <text evidence="2">The sequence shown here is derived from an EMBL/GenBank/DDBJ whole genome shotgun (WGS) entry which is preliminary data.</text>
</comment>
<accession>A0ABT1PZ73</accession>
<sequence>MPLIPEEPQIHESVPGPRATAGGTRTPQAPRPVPAPGPRPAPRPAPPRAARTHPSPGRPGSARPGAPAASGVPAQARPADADVQIQLVPATDATAVTAADEAVDVLLDSGRAPSDILVLTTGDIHPWAQHELSFGEESYWRQQDEGSDVFYASATSGRVAKRPAVVLAVNGGTDEESARALPAAMGRAGALLVVCGDPERLRTLL</sequence>
<feature type="compositionally biased region" description="Low complexity" evidence="1">
    <location>
        <begin position="48"/>
        <end position="77"/>
    </location>
</feature>
<reference evidence="2" key="1">
    <citation type="submission" date="2022-06" db="EMBL/GenBank/DDBJ databases">
        <title>Draft genome sequence of Streptomyces sp. RB6PN25 isolated from peat swamp forest in Thailand.</title>
        <authorList>
            <person name="Duangmal K."/>
            <person name="Klaysubun C."/>
        </authorList>
    </citation>
    <scope>NUCLEOTIDE SEQUENCE</scope>
    <source>
        <strain evidence="2">RB6PN25</strain>
    </source>
</reference>
<feature type="compositionally biased region" description="Pro residues" evidence="1">
    <location>
        <begin position="29"/>
        <end position="47"/>
    </location>
</feature>
<evidence type="ECO:0000313" key="2">
    <source>
        <dbReference type="EMBL" id="MCQ4082978.1"/>
    </source>
</evidence>
<gene>
    <name evidence="2" type="ORF">NGB36_20825</name>
</gene>
<protein>
    <submittedName>
        <fullName evidence="2">Uncharacterized protein</fullName>
    </submittedName>
</protein>
<organism evidence="2 3">
    <name type="scientific">Streptomyces humicola</name>
    <dbReference type="NCBI Taxonomy" id="2953240"/>
    <lineage>
        <taxon>Bacteria</taxon>
        <taxon>Bacillati</taxon>
        <taxon>Actinomycetota</taxon>
        <taxon>Actinomycetes</taxon>
        <taxon>Kitasatosporales</taxon>
        <taxon>Streptomycetaceae</taxon>
        <taxon>Streptomyces</taxon>
    </lineage>
</organism>
<dbReference type="EMBL" id="JANFNG010000017">
    <property type="protein sequence ID" value="MCQ4082978.1"/>
    <property type="molecule type" value="Genomic_DNA"/>
</dbReference>
<name>A0ABT1PZ73_9ACTN</name>
<proteinExistence type="predicted"/>
<evidence type="ECO:0000313" key="3">
    <source>
        <dbReference type="Proteomes" id="UP001057702"/>
    </source>
</evidence>
<feature type="region of interest" description="Disordered" evidence="1">
    <location>
        <begin position="1"/>
        <end position="78"/>
    </location>
</feature>
<dbReference type="Proteomes" id="UP001057702">
    <property type="component" value="Unassembled WGS sequence"/>
</dbReference>